<dbReference type="SUPFAM" id="SSF53649">
    <property type="entry name" value="Alkaline phosphatase-like"/>
    <property type="match status" value="1"/>
</dbReference>
<dbReference type="AlphaFoldDB" id="Q8GNI6"/>
<accession>Q8GNI6</accession>
<dbReference type="InterPro" id="IPR017850">
    <property type="entry name" value="Alkaline_phosphatase_core_sf"/>
</dbReference>
<protein>
    <submittedName>
        <fullName evidence="2">Uncharacterized protein</fullName>
    </submittedName>
</protein>
<sequence>MNRASTSAPPRASRCRRAMAATSSHGTASSARFWPRAMAGRAGSPSTMCSPASPRARSAGFAYFVTRIATAASSAACRWRCAAAATTPCRSIPPMAVSWAHAGFQMTTGVERFLDSKDLGAKDVEPDSFFYDKALRLMGERTPNKPLFTFIYLGANHFPWGDALPSRFAAELARAGAMWRPSTNICAGRR</sequence>
<feature type="region of interest" description="Disordered" evidence="1">
    <location>
        <begin position="1"/>
        <end position="27"/>
    </location>
</feature>
<dbReference type="EMBL" id="AF521588">
    <property type="protein sequence ID" value="AAN61002.1"/>
    <property type="molecule type" value="Genomic_DNA"/>
</dbReference>
<evidence type="ECO:0000256" key="1">
    <source>
        <dbReference type="SAM" id="MobiDB-lite"/>
    </source>
</evidence>
<reference evidence="2" key="1">
    <citation type="submission" date="2002-10" db="EMBL/GenBank/DDBJ databases">
        <title>A TnKPK2 insertion in the Bradyrhizobium japonicum opuB gene causes slow growth and delayed and ineffective nodulation on soybeans.</title>
        <authorList>
            <person name="Wiedemann G."/>
            <person name="Mueller P."/>
        </authorList>
    </citation>
    <scope>NUCLEOTIDE SEQUENCE</scope>
    <source>
        <strain evidence="2">USDA110spc4</strain>
    </source>
</reference>
<organism evidence="2">
    <name type="scientific">Bradyrhizobium japonicum</name>
    <dbReference type="NCBI Taxonomy" id="375"/>
    <lineage>
        <taxon>Bacteria</taxon>
        <taxon>Pseudomonadati</taxon>
        <taxon>Pseudomonadota</taxon>
        <taxon>Alphaproteobacteria</taxon>
        <taxon>Hyphomicrobiales</taxon>
        <taxon>Nitrobacteraceae</taxon>
        <taxon>Bradyrhizobium</taxon>
    </lineage>
</organism>
<name>Q8GNI6_BRAJP</name>
<proteinExistence type="predicted"/>
<evidence type="ECO:0000313" key="2">
    <source>
        <dbReference type="EMBL" id="AAN61002.1"/>
    </source>
</evidence>